<name>A4GI92_9BACT</name>
<sequence>MQDSIDALRQIPHVLSVELIDEGVTDSSVDIASIQRLLSNKKKLSLIGKDGCAVFFSYKSSIVLIKSKPNVNLGALDLILDSIK</sequence>
<gene>
    <name evidence="1" type="ORF">ALOHA_HF1029C11.0030</name>
</gene>
<protein>
    <submittedName>
        <fullName evidence="1">Uncharacterized protein</fullName>
    </submittedName>
</protein>
<accession>A4GI92</accession>
<proteinExistence type="predicted"/>
<organism evidence="1">
    <name type="scientific">uncultured marine bacterium HF10_29C11</name>
    <dbReference type="NCBI Taxonomy" id="415445"/>
    <lineage>
        <taxon>Bacteria</taxon>
        <taxon>environmental samples</taxon>
    </lineage>
</organism>
<reference evidence="1" key="1">
    <citation type="journal article" date="2007" name="Environ. Microbiol.">
        <title>Proteorhodopsin photosystem gene clusters exhibit co-evolutionary trends and shared ancestry among diverse marine microbial phyla.</title>
        <authorList>
            <person name="McCarren J."/>
            <person name="Delong E.F."/>
        </authorList>
    </citation>
    <scope>NUCLEOTIDE SEQUENCE</scope>
</reference>
<dbReference type="AlphaFoldDB" id="A4GI92"/>
<evidence type="ECO:0000313" key="1">
    <source>
        <dbReference type="EMBL" id="ABL97803.1"/>
    </source>
</evidence>
<dbReference type="EMBL" id="EF089401">
    <property type="protein sequence ID" value="ABL97803.1"/>
    <property type="molecule type" value="Genomic_DNA"/>
</dbReference>